<proteinExistence type="evidence at transcript level"/>
<dbReference type="AlphaFoldDB" id="D7FB46"/>
<gene>
    <name evidence="2" type="primary">bv17a</name>
</gene>
<evidence type="ECO:0000256" key="1">
    <source>
        <dbReference type="SAM" id="MobiDB-lite"/>
    </source>
</evidence>
<evidence type="ECO:0000313" key="2">
    <source>
        <dbReference type="EMBL" id="CBA62651.1"/>
    </source>
</evidence>
<feature type="region of interest" description="Disordered" evidence="1">
    <location>
        <begin position="69"/>
        <end position="119"/>
    </location>
</feature>
<name>D7FB46_9HYME</name>
<sequence>MLQDYADSYEPLIIKQISPTEFEVMDDFDYNAIKESKFAPGYTQLNQQNYVQLPTGLVKPKQVSQMKFTFSPLKSAEDDDDTQPDMPEQSKSVPKMASNDGTSSSSSSSSSQSSSSDDE</sequence>
<reference evidence="2" key="1">
    <citation type="submission" date="2009-08" db="EMBL/GenBank/DDBJ databases">
        <title>Identification of bracovirus particle proteins and analysis of their transcript levels at the stage of virion formation.</title>
        <authorList>
            <person name="Wetterwald C."/>
            <person name="Roth T."/>
            <person name="Kaeslin M."/>
            <person name="Anaheim M."/>
            <person name="Wespi G."/>
            <person name="Heller M."/>
            <person name="Meser P."/>
            <person name="Roditi I."/>
            <person name="Pfister-Wilhelm R."/>
            <person name="Bezier A."/>
            <person name="Gyapay G."/>
            <person name="Drezen J.M."/>
            <person name="Lanzrein B."/>
        </authorList>
    </citation>
    <scope>NUCLEOTIDE SEQUENCE</scope>
    <source>
        <tissue evidence="2">Ovary</tissue>
    </source>
</reference>
<organism evidence="2">
    <name type="scientific">Chelonus inanitus</name>
    <dbReference type="NCBI Taxonomy" id="49201"/>
    <lineage>
        <taxon>Eukaryota</taxon>
        <taxon>Metazoa</taxon>
        <taxon>Ecdysozoa</taxon>
        <taxon>Arthropoda</taxon>
        <taxon>Hexapoda</taxon>
        <taxon>Insecta</taxon>
        <taxon>Pterygota</taxon>
        <taxon>Neoptera</taxon>
        <taxon>Endopterygota</taxon>
        <taxon>Hymenoptera</taxon>
        <taxon>Apocrita</taxon>
        <taxon>Ichneumonoidea</taxon>
        <taxon>Braconidae</taxon>
        <taxon>Cheloninae</taxon>
        <taxon>Chelonus</taxon>
    </lineage>
</organism>
<protein>
    <submittedName>
        <fullName evidence="2">BVpp17a protein</fullName>
    </submittedName>
</protein>
<accession>D7FB46</accession>
<dbReference type="EMBL" id="FN543453">
    <property type="protein sequence ID" value="CBA62651.1"/>
    <property type="molecule type" value="mRNA"/>
</dbReference>
<feature type="compositionally biased region" description="Low complexity" evidence="1">
    <location>
        <begin position="103"/>
        <end position="119"/>
    </location>
</feature>